<accession>A0A1H0W506</accession>
<dbReference type="Proteomes" id="UP000199317">
    <property type="component" value="Unassembled WGS sequence"/>
</dbReference>
<sequence length="237" mass="25294">MSWQSLMPWSRAQPRVAWFGKLPGQGDFVGRRMPRAMSGAWDDWLSHGLGHLKSTAHGDWERTFTQAPLWSFVASGSKGAAPSCGVLAPSIDRVGRCYPLTVMAVGEGGRQSLAADGVLGQFFSEACDAVIEARRLALPADALDSRLSRLPWPFTAAAVDGKGQGGDMAGILSDLGMAEVAGRGEAMFSRGREILRAGQAASFWWSYPPGAGGRSCEHWGDPNEILFLRLFGGGPNA</sequence>
<gene>
    <name evidence="1" type="ORF">SAMN04489708_13237</name>
</gene>
<keyword evidence="2" id="KW-1185">Reference proteome</keyword>
<reference evidence="2" key="1">
    <citation type="submission" date="2016-10" db="EMBL/GenBank/DDBJ databases">
        <authorList>
            <person name="Varghese N."/>
            <person name="Submissions S."/>
        </authorList>
    </citation>
    <scope>NUCLEOTIDE SEQUENCE [LARGE SCALE GENOMIC DNA]</scope>
    <source>
        <strain evidence="2">DSM 17101</strain>
    </source>
</reference>
<proteinExistence type="predicted"/>
<dbReference type="Pfam" id="PF09867">
    <property type="entry name" value="TagF_N"/>
    <property type="match status" value="1"/>
</dbReference>
<protein>
    <submittedName>
        <fullName evidence="1">Type VI secretion system protein ImpM</fullName>
    </submittedName>
</protein>
<evidence type="ECO:0000313" key="1">
    <source>
        <dbReference type="EMBL" id="SDP85565.1"/>
    </source>
</evidence>
<dbReference type="Gene3D" id="3.40.1730.10">
    <property type="entry name" value="pa0076 domain"/>
    <property type="match status" value="1"/>
</dbReference>
<dbReference type="PIRSF" id="PIRSF029287">
    <property type="entry name" value="UCP029287"/>
    <property type="match status" value="1"/>
</dbReference>
<name>A0A1H0W506_9BURK</name>
<dbReference type="EMBL" id="FNJL01000032">
    <property type="protein sequence ID" value="SDP85565.1"/>
    <property type="molecule type" value="Genomic_DNA"/>
</dbReference>
<dbReference type="InterPro" id="IPR017748">
    <property type="entry name" value="TagF"/>
</dbReference>
<dbReference type="AlphaFoldDB" id="A0A1H0W506"/>
<dbReference type="InterPro" id="IPR038225">
    <property type="entry name" value="TagF_sf"/>
</dbReference>
<dbReference type="NCBIfam" id="TIGR03373">
    <property type="entry name" value="VI_minor_4"/>
    <property type="match status" value="1"/>
</dbReference>
<dbReference type="RefSeq" id="WP_225979192.1">
    <property type="nucleotide sequence ID" value="NZ_CP028290.1"/>
</dbReference>
<organism evidence="1 2">
    <name type="scientific">Paracidovorax cattleyae</name>
    <dbReference type="NCBI Taxonomy" id="80868"/>
    <lineage>
        <taxon>Bacteria</taxon>
        <taxon>Pseudomonadati</taxon>
        <taxon>Pseudomonadota</taxon>
        <taxon>Betaproteobacteria</taxon>
        <taxon>Burkholderiales</taxon>
        <taxon>Comamonadaceae</taxon>
        <taxon>Paracidovorax</taxon>
    </lineage>
</organism>
<evidence type="ECO:0000313" key="2">
    <source>
        <dbReference type="Proteomes" id="UP000199317"/>
    </source>
</evidence>